<feature type="compositionally biased region" description="Basic residues" evidence="1">
    <location>
        <begin position="85"/>
        <end position="98"/>
    </location>
</feature>
<dbReference type="Proteomes" id="UP000265160">
    <property type="component" value="LG12"/>
</dbReference>
<dbReference type="Ensembl" id="ENSMZET00005028810.1">
    <property type="protein sequence ID" value="ENSMZEP00005027920.1"/>
    <property type="gene ID" value="ENSMZEG00005020823.1"/>
</dbReference>
<sequence>MTPPSSCEKKKRRRAEGEESPAPIDIDTPERGEKEEEELFSPPAEEERVSRKEKKKKRREEEKVFSSPAEDGQVNGEEEETSEGRKKKKKKKKKKNKRRAEEEEVFSSPFSSAEDAHVNGEKEEKEQRGDKQEETSEAERKKEEEPGPSSPGLGEQLSRKEKKKKRKKRREEEEEELLAPPSPPTGDEKVSREKKRKKKQEDKEPEKRKEEKEVFCSPHGQVSRKEEKSSEGGKKKKKEEVTSQEREPYSETKQKKKAARMASVATATANAHVSVQTVKNRLKEERGSESVQEVTSCNGEKATKNVNPAKRQRGAAGGHGEEEKKKRRTEAAADPEEFDHKLLEELQEFVPHVKKKSADQINKLLRYDLARFKAFKKKGVSLRWGRYSQLENQQIEQNVADFLALTGISSAEQLLFPHRFKEQELEIRRLKAQHHFLENIAEGIPRTCDQVYVRAKKIFDERNNMGRFSEDELCSLTKLQKLHGNDWKRISEKMDRSIYSLEKRFNTIAQGRGTWTAEEELRLWQAVRAHLEMLVQQSPAGLSRNQLCNNLPWKRISEQVETRSWIQCRLKWFYLLKSKLSSKGVFNRGAEGYAAKIHLINTLYNMHVDDAADIDWDEVAGLIGTVTPMCVQKMFYRLKVSRVPNWTSLSYAEIIDFLQSRAVPVLEERLKKCEPQEAQEEEEKERLYQLSDIFSELSDDVELDNS</sequence>
<organism evidence="4 5">
    <name type="scientific">Maylandia zebra</name>
    <name type="common">zebra mbuna</name>
    <dbReference type="NCBI Taxonomy" id="106582"/>
    <lineage>
        <taxon>Eukaryota</taxon>
        <taxon>Metazoa</taxon>
        <taxon>Chordata</taxon>
        <taxon>Craniata</taxon>
        <taxon>Vertebrata</taxon>
        <taxon>Euteleostomi</taxon>
        <taxon>Actinopterygii</taxon>
        <taxon>Neopterygii</taxon>
        <taxon>Teleostei</taxon>
        <taxon>Neoteleostei</taxon>
        <taxon>Acanthomorphata</taxon>
        <taxon>Ovalentaria</taxon>
        <taxon>Cichlomorphae</taxon>
        <taxon>Cichliformes</taxon>
        <taxon>Cichlidae</taxon>
        <taxon>African cichlids</taxon>
        <taxon>Pseudocrenilabrinae</taxon>
        <taxon>Haplochromini</taxon>
        <taxon>Maylandia</taxon>
        <taxon>Maylandia zebra complex</taxon>
    </lineage>
</organism>
<reference evidence="4" key="2">
    <citation type="submission" date="2025-08" db="UniProtKB">
        <authorList>
            <consortium name="Ensembl"/>
        </authorList>
    </citation>
    <scope>IDENTIFICATION</scope>
</reference>
<dbReference type="Gene3D" id="1.10.10.60">
    <property type="entry name" value="Homeodomain-like"/>
    <property type="match status" value="2"/>
</dbReference>
<dbReference type="RefSeq" id="XP_014265656.2">
    <property type="nucleotide sequence ID" value="XM_014410170.3"/>
</dbReference>
<feature type="compositionally biased region" description="Basic residues" evidence="1">
    <location>
        <begin position="160"/>
        <end position="169"/>
    </location>
</feature>
<dbReference type="AlphaFoldDB" id="A0A3P9CZW9"/>
<keyword evidence="5" id="KW-1185">Reference proteome</keyword>
<dbReference type="GeneTree" id="ENSGT00940000159729"/>
<evidence type="ECO:0000313" key="4">
    <source>
        <dbReference type="Ensembl" id="ENSMZEP00005027920.1"/>
    </source>
</evidence>
<proteinExistence type="predicted"/>
<dbReference type="PANTHER" id="PTHR46760">
    <property type="entry name" value="TRANSCRIPTION TERMINATION FACTOR 1"/>
    <property type="match status" value="1"/>
</dbReference>
<dbReference type="SMART" id="SM00717">
    <property type="entry name" value="SANT"/>
    <property type="match status" value="3"/>
</dbReference>
<dbReference type="Pfam" id="PF00249">
    <property type="entry name" value="Myb_DNA-binding"/>
    <property type="match status" value="1"/>
</dbReference>
<dbReference type="GO" id="GO:0006363">
    <property type="term" value="P:termination of RNA polymerase I transcription"/>
    <property type="evidence" value="ECO:0007669"/>
    <property type="project" value="TreeGrafter"/>
</dbReference>
<dbReference type="GO" id="GO:0005730">
    <property type="term" value="C:nucleolus"/>
    <property type="evidence" value="ECO:0007669"/>
    <property type="project" value="TreeGrafter"/>
</dbReference>
<name>A0A3P9CZW9_9CICH</name>
<evidence type="ECO:0000259" key="2">
    <source>
        <dbReference type="PROSITE" id="PS50090"/>
    </source>
</evidence>
<dbReference type="STRING" id="106582.ENSMZEP00005027920"/>
<dbReference type="PROSITE" id="PS50090">
    <property type="entry name" value="MYB_LIKE"/>
    <property type="match status" value="1"/>
</dbReference>
<accession>A0A3P9CZW9</accession>
<dbReference type="GO" id="GO:0003682">
    <property type="term" value="F:chromatin binding"/>
    <property type="evidence" value="ECO:0007669"/>
    <property type="project" value="TreeGrafter"/>
</dbReference>
<dbReference type="InterPro" id="IPR053078">
    <property type="entry name" value="TTF1-like"/>
</dbReference>
<evidence type="ECO:0000259" key="3">
    <source>
        <dbReference type="PROSITE" id="PS51294"/>
    </source>
</evidence>
<dbReference type="PANTHER" id="PTHR46760:SF1">
    <property type="entry name" value="TRANSCRIPTION TERMINATION FACTOR 1"/>
    <property type="match status" value="1"/>
</dbReference>
<dbReference type="CDD" id="cd00167">
    <property type="entry name" value="SANT"/>
    <property type="match status" value="2"/>
</dbReference>
<dbReference type="InterPro" id="IPR009057">
    <property type="entry name" value="Homeodomain-like_sf"/>
</dbReference>
<reference evidence="4" key="3">
    <citation type="submission" date="2025-09" db="UniProtKB">
        <authorList>
            <consortium name="Ensembl"/>
        </authorList>
    </citation>
    <scope>IDENTIFICATION</scope>
</reference>
<dbReference type="PROSITE" id="PS51294">
    <property type="entry name" value="HTH_MYB"/>
    <property type="match status" value="1"/>
</dbReference>
<evidence type="ECO:0000313" key="5">
    <source>
        <dbReference type="Proteomes" id="UP000265160"/>
    </source>
</evidence>
<feature type="compositionally biased region" description="Basic and acidic residues" evidence="1">
    <location>
        <begin position="223"/>
        <end position="253"/>
    </location>
</feature>
<dbReference type="SUPFAM" id="SSF46689">
    <property type="entry name" value="Homeodomain-like"/>
    <property type="match status" value="2"/>
</dbReference>
<feature type="compositionally biased region" description="Basic and acidic residues" evidence="1">
    <location>
        <begin position="114"/>
        <end position="145"/>
    </location>
</feature>
<feature type="compositionally biased region" description="Basic and acidic residues" evidence="1">
    <location>
        <begin position="199"/>
        <end position="214"/>
    </location>
</feature>
<dbReference type="InterPro" id="IPR001005">
    <property type="entry name" value="SANT/Myb"/>
</dbReference>
<feature type="region of interest" description="Disordered" evidence="1">
    <location>
        <begin position="1"/>
        <end position="334"/>
    </location>
</feature>
<feature type="domain" description="HTH myb-type" evidence="3">
    <location>
        <begin position="553"/>
        <end position="580"/>
    </location>
</feature>
<feature type="compositionally biased region" description="Polar residues" evidence="1">
    <location>
        <begin position="289"/>
        <end position="298"/>
    </location>
</feature>
<feature type="domain" description="Myb-like" evidence="2">
    <location>
        <begin position="512"/>
        <end position="576"/>
    </location>
</feature>
<dbReference type="InterPro" id="IPR017930">
    <property type="entry name" value="Myb_dom"/>
</dbReference>
<protein>
    <submittedName>
        <fullName evidence="4">Transcription termination factor 1</fullName>
    </submittedName>
</protein>
<evidence type="ECO:0000256" key="1">
    <source>
        <dbReference type="SAM" id="MobiDB-lite"/>
    </source>
</evidence>
<feature type="compositionally biased region" description="Low complexity" evidence="1">
    <location>
        <begin position="260"/>
        <end position="271"/>
    </location>
</feature>
<reference evidence="4 5" key="1">
    <citation type="journal article" date="2014" name="Nature">
        <title>The genomic substrate for adaptive radiation in African cichlid fish.</title>
        <authorList>
            <person name="Brawand D."/>
            <person name="Wagner C.E."/>
            <person name="Li Y.I."/>
            <person name="Malinsky M."/>
            <person name="Keller I."/>
            <person name="Fan S."/>
            <person name="Simakov O."/>
            <person name="Ng A.Y."/>
            <person name="Lim Z.W."/>
            <person name="Bezault E."/>
            <person name="Turner-Maier J."/>
            <person name="Johnson J."/>
            <person name="Alcazar R."/>
            <person name="Noh H.J."/>
            <person name="Russell P."/>
            <person name="Aken B."/>
            <person name="Alfoldi J."/>
            <person name="Amemiya C."/>
            <person name="Azzouzi N."/>
            <person name="Baroiller J.F."/>
            <person name="Barloy-Hubler F."/>
            <person name="Berlin A."/>
            <person name="Bloomquist R."/>
            <person name="Carleton K.L."/>
            <person name="Conte M.A."/>
            <person name="D'Cotta H."/>
            <person name="Eshel O."/>
            <person name="Gaffney L."/>
            <person name="Galibert F."/>
            <person name="Gante H.F."/>
            <person name="Gnerre S."/>
            <person name="Greuter L."/>
            <person name="Guyon R."/>
            <person name="Haddad N.S."/>
            <person name="Haerty W."/>
            <person name="Harris R.M."/>
            <person name="Hofmann H.A."/>
            <person name="Hourlier T."/>
            <person name="Hulata G."/>
            <person name="Jaffe D.B."/>
            <person name="Lara M."/>
            <person name="Lee A.P."/>
            <person name="MacCallum I."/>
            <person name="Mwaiko S."/>
            <person name="Nikaido M."/>
            <person name="Nishihara H."/>
            <person name="Ozouf-Costaz C."/>
            <person name="Penman D.J."/>
            <person name="Przybylski D."/>
            <person name="Rakotomanga M."/>
            <person name="Renn S.C.P."/>
            <person name="Ribeiro F.J."/>
            <person name="Ron M."/>
            <person name="Salzburger W."/>
            <person name="Sanchez-Pulido L."/>
            <person name="Santos M.E."/>
            <person name="Searle S."/>
            <person name="Sharpe T."/>
            <person name="Swofford R."/>
            <person name="Tan F.J."/>
            <person name="Williams L."/>
            <person name="Young S."/>
            <person name="Yin S."/>
            <person name="Okada N."/>
            <person name="Kocher T.D."/>
            <person name="Miska E.A."/>
            <person name="Lander E.S."/>
            <person name="Venkatesh B."/>
            <person name="Fernald R.D."/>
            <person name="Meyer A."/>
            <person name="Ponting C.P."/>
            <person name="Streelman J.T."/>
            <person name="Lindblad-Toh K."/>
            <person name="Seehausen O."/>
            <person name="Di Palma F."/>
        </authorList>
    </citation>
    <scope>NUCLEOTIDE SEQUENCE</scope>
</reference>